<organism evidence="5 8">
    <name type="scientific">Teichococcus wenyumeiae</name>
    <dbReference type="NCBI Taxonomy" id="2478470"/>
    <lineage>
        <taxon>Bacteria</taxon>
        <taxon>Pseudomonadati</taxon>
        <taxon>Pseudomonadota</taxon>
        <taxon>Alphaproteobacteria</taxon>
        <taxon>Acetobacterales</taxon>
        <taxon>Roseomonadaceae</taxon>
        <taxon>Roseomonas</taxon>
    </lineage>
</organism>
<evidence type="ECO:0000256" key="3">
    <source>
        <dbReference type="ARBA" id="ARBA00022801"/>
    </source>
</evidence>
<dbReference type="EMBL" id="RAQU01000251">
    <property type="protein sequence ID" value="RKK01554.1"/>
    <property type="molecule type" value="Genomic_DNA"/>
</dbReference>
<dbReference type="PANTHER" id="PTHR43176">
    <property type="entry name" value="3-HYDROXYISOBUTYRYL-COA HYDROLASE-RELATED"/>
    <property type="match status" value="1"/>
</dbReference>
<keyword evidence="5" id="KW-0413">Isomerase</keyword>
<dbReference type="RefSeq" id="WP_120640754.1">
    <property type="nucleotide sequence ID" value="NZ_RAQU01000251.1"/>
</dbReference>
<dbReference type="Proteomes" id="UP000274097">
    <property type="component" value="Unassembled WGS sequence"/>
</dbReference>
<evidence type="ECO:0000256" key="2">
    <source>
        <dbReference type="ARBA" id="ARBA00011915"/>
    </source>
</evidence>
<protein>
    <recommendedName>
        <fullName evidence="2">3-hydroxyisobutyryl-CoA hydrolase</fullName>
        <ecNumber evidence="2">3.1.2.4</ecNumber>
    </recommendedName>
</protein>
<accession>A0A3A9JDH4</accession>
<evidence type="ECO:0000259" key="4">
    <source>
        <dbReference type="Pfam" id="PF16113"/>
    </source>
</evidence>
<evidence type="ECO:0000313" key="6">
    <source>
        <dbReference type="EMBL" id="RMI27226.1"/>
    </source>
</evidence>
<evidence type="ECO:0000313" key="8">
    <source>
        <dbReference type="Proteomes" id="UP000278036"/>
    </source>
</evidence>
<dbReference type="NCBIfam" id="NF004127">
    <property type="entry name" value="PRK05617.1"/>
    <property type="match status" value="1"/>
</dbReference>
<dbReference type="InterPro" id="IPR045004">
    <property type="entry name" value="ECH_dom"/>
</dbReference>
<dbReference type="GO" id="GO:0006574">
    <property type="term" value="P:L-valine catabolic process"/>
    <property type="evidence" value="ECO:0007669"/>
    <property type="project" value="TreeGrafter"/>
</dbReference>
<comment type="catalytic activity">
    <reaction evidence="1">
        <text>3-hydroxy-2-methylpropanoyl-CoA + H2O = 3-hydroxy-2-methylpropanoate + CoA + H(+)</text>
        <dbReference type="Rhea" id="RHEA:20888"/>
        <dbReference type="ChEBI" id="CHEBI:11805"/>
        <dbReference type="ChEBI" id="CHEBI:15377"/>
        <dbReference type="ChEBI" id="CHEBI:15378"/>
        <dbReference type="ChEBI" id="CHEBI:57287"/>
        <dbReference type="ChEBI" id="CHEBI:57340"/>
        <dbReference type="EC" id="3.1.2.4"/>
    </reaction>
</comment>
<evidence type="ECO:0000256" key="1">
    <source>
        <dbReference type="ARBA" id="ARBA00001709"/>
    </source>
</evidence>
<reference evidence="5 8" key="1">
    <citation type="submission" date="2018-09" db="EMBL/GenBank/DDBJ databases">
        <title>Roseomonas sp. nov., isolated from feces of Tibetan antelopes in the Qinghai-Tibet plateau, China.</title>
        <authorList>
            <person name="Tian Z."/>
        </authorList>
    </citation>
    <scope>NUCLEOTIDE SEQUENCE [LARGE SCALE GENOMIC DNA]</scope>
    <source>
        <strain evidence="6 7">Z23</strain>
        <strain evidence="5 8">Z24</strain>
    </source>
</reference>
<sequence>MELLAESLIVERQGGIARLRLNRPRALNALDPAMIHGIARHLAEWREDPGVTAVLVEGEGGRAFCAGGDVRHAREMLLGGDGAGLVRFLADEYAMNGDIGEFPKPWISLIDGVCMGGGVGVSVHGSHRVVTEAAVLAMPETTIGLFPDIGASYVLSRMPGALGFWLGLTGARMRGAEAVECGFATHFVPRDDLPALREALLGGDLAAIDRMARPVPPGTVAARRAEVDRCFGAGSVPAIVAALEAEGTEWAAEQLAVLRRVSPTSLFVTHEMLRRARHLDLRGCLAMDVALVRTITPYPDFAEGVRALLVDKDNTPRWTPARIEDVEPARVEAFFA</sequence>
<dbReference type="GO" id="GO:0003860">
    <property type="term" value="F:3-hydroxyisobutyryl-CoA hydrolase activity"/>
    <property type="evidence" value="ECO:0007669"/>
    <property type="project" value="UniProtKB-EC"/>
</dbReference>
<dbReference type="Proteomes" id="UP000278036">
    <property type="component" value="Unassembled WGS sequence"/>
</dbReference>
<keyword evidence="7" id="KW-1185">Reference proteome</keyword>
<gene>
    <name evidence="5" type="ORF">D6Z83_24340</name>
    <name evidence="6" type="ORF">EBE87_02330</name>
</gene>
<dbReference type="PANTHER" id="PTHR43176:SF3">
    <property type="entry name" value="3-HYDROXYISOBUTYRYL-COA HYDROLASE, MITOCHONDRIAL"/>
    <property type="match status" value="1"/>
</dbReference>
<evidence type="ECO:0000313" key="7">
    <source>
        <dbReference type="Proteomes" id="UP000274097"/>
    </source>
</evidence>
<comment type="caution">
    <text evidence="5">The sequence shown here is derived from an EMBL/GenBank/DDBJ whole genome shotgun (WGS) entry which is preliminary data.</text>
</comment>
<keyword evidence="3" id="KW-0378">Hydrolase</keyword>
<dbReference type="GO" id="GO:0016853">
    <property type="term" value="F:isomerase activity"/>
    <property type="evidence" value="ECO:0007669"/>
    <property type="project" value="UniProtKB-KW"/>
</dbReference>
<dbReference type="EC" id="3.1.2.4" evidence="2"/>
<dbReference type="CDD" id="cd06558">
    <property type="entry name" value="crotonase-like"/>
    <property type="match status" value="1"/>
</dbReference>
<dbReference type="EMBL" id="RFLX01000001">
    <property type="protein sequence ID" value="RMI27226.1"/>
    <property type="molecule type" value="Genomic_DNA"/>
</dbReference>
<proteinExistence type="predicted"/>
<dbReference type="Gene3D" id="3.90.226.10">
    <property type="entry name" value="2-enoyl-CoA Hydratase, Chain A, domain 1"/>
    <property type="match status" value="1"/>
</dbReference>
<dbReference type="InParanoid" id="A0A3A9JDH4"/>
<dbReference type="Pfam" id="PF16113">
    <property type="entry name" value="ECH_2"/>
    <property type="match status" value="1"/>
</dbReference>
<evidence type="ECO:0000313" key="5">
    <source>
        <dbReference type="EMBL" id="RKK01554.1"/>
    </source>
</evidence>
<dbReference type="AlphaFoldDB" id="A0A3A9JDH4"/>
<name>A0A3A9JDH4_9PROT</name>
<feature type="domain" description="Enoyl-CoA hydratase/isomerase" evidence="4">
    <location>
        <begin position="17"/>
        <end position="335"/>
    </location>
</feature>
<dbReference type="InterPro" id="IPR029045">
    <property type="entry name" value="ClpP/crotonase-like_dom_sf"/>
</dbReference>
<dbReference type="SUPFAM" id="SSF52096">
    <property type="entry name" value="ClpP/crotonase"/>
    <property type="match status" value="1"/>
</dbReference>
<dbReference type="InterPro" id="IPR032259">
    <property type="entry name" value="HIBYL-CoA-H"/>
</dbReference>
<dbReference type="OrthoDB" id="9790967at2"/>